<proteinExistence type="predicted"/>
<sequence>MVGLPHAGIPAQCRSAHRPYPAVAGADRAVHRLRDRPGAAHMGAAVRSHAGGGDAALRLSRAAVRARRPRWRKAPVQASPGKPRSACAAVPATLRA</sequence>
<organism evidence="2 3">
    <name type="scientific">Cupriavidus neocaledonicus</name>
    <dbReference type="NCBI Taxonomy" id="1040979"/>
    <lineage>
        <taxon>Bacteria</taxon>
        <taxon>Pseudomonadati</taxon>
        <taxon>Pseudomonadota</taxon>
        <taxon>Betaproteobacteria</taxon>
        <taxon>Burkholderiales</taxon>
        <taxon>Burkholderiaceae</taxon>
        <taxon>Cupriavidus</taxon>
    </lineage>
</organism>
<evidence type="ECO:0000313" key="3">
    <source>
        <dbReference type="Proteomes" id="UP000255168"/>
    </source>
</evidence>
<dbReference type="EMBL" id="LT984806">
    <property type="protein sequence ID" value="SPD46276.1"/>
    <property type="molecule type" value="Genomic_DNA"/>
</dbReference>
<feature type="compositionally biased region" description="Basic residues" evidence="1">
    <location>
        <begin position="64"/>
        <end position="73"/>
    </location>
</feature>
<dbReference type="AlphaFoldDB" id="A0A375H5X3"/>
<name>A0A375H5X3_9BURK</name>
<reference evidence="2 3" key="1">
    <citation type="submission" date="2018-01" db="EMBL/GenBank/DDBJ databases">
        <authorList>
            <person name="Clerissi C."/>
        </authorList>
    </citation>
    <scope>NUCLEOTIDE SEQUENCE [LARGE SCALE GENOMIC DNA]</scope>
    <source>
        <strain evidence="2">Cupriavidus taiwanensis STM 6160</strain>
    </source>
</reference>
<evidence type="ECO:0000313" key="2">
    <source>
        <dbReference type="EMBL" id="SPD46276.1"/>
    </source>
</evidence>
<dbReference type="Proteomes" id="UP000255168">
    <property type="component" value="Chromosome I"/>
</dbReference>
<accession>A0A375H5X3</accession>
<protein>
    <submittedName>
        <fullName evidence="2">Uncharacterized protein</fullName>
    </submittedName>
</protein>
<evidence type="ECO:0000256" key="1">
    <source>
        <dbReference type="SAM" id="MobiDB-lite"/>
    </source>
</evidence>
<gene>
    <name evidence="2" type="ORF">CBM2607_11213</name>
</gene>
<feature type="region of interest" description="Disordered" evidence="1">
    <location>
        <begin position="64"/>
        <end position="96"/>
    </location>
</feature>